<dbReference type="PANTHER" id="PTHR30618:SF0">
    <property type="entry name" value="PURINE-URACIL PERMEASE NCS1"/>
    <property type="match status" value="1"/>
</dbReference>
<evidence type="ECO:0000313" key="8">
    <source>
        <dbReference type="Proteomes" id="UP000094819"/>
    </source>
</evidence>
<keyword evidence="3 6" id="KW-0812">Transmembrane</keyword>
<dbReference type="Gene3D" id="1.10.4160.10">
    <property type="entry name" value="Hydantoin permease"/>
    <property type="match status" value="1"/>
</dbReference>
<sequence>MISAETLKRRATSRSAWVLPKEESCVAPDEVWSNKDMDPAPVEHRIWTSWTFFAYWISDLITPGGWATSSSFIELGLTWWESCLAMYVGGFLVAIVITSNGYIGAMVHTPFAVTSRSVFGYWGSKFVVFSRMCTACFWLSINSWSGGVFISLMIEAIWPSYANLKNSIPANQGATSRDFLSFFLFWLLQFPFIFIHPSKLKWVFNVKAALVPIVACGTLIWACIIASPNTGRALGSPANRAEGGTARFMAFMYAVTAAQSTWATLSVNIGDFSRYCKKPSASYIQMIVFPLLYAGLSFFASITASCVAYTYGTENSYYQPYDIVALWNTSAGGRCAMFLASFVWYLGRAMCNVTTNITANSISAANDMTSLAPKYINIQRGQFIAVTIGVWGFVPWKVLATASNFLTFMSSYSVVLAPIAVIMVVDFFFVKKQKLNVYELYKPKGIYRYSKGWNWRAYVALAVAVAPNLPGMANAINDSIYIGNIQYIYMVSNIFGNTVALTIYLLLNRFFPPQSAIIETAVHDVLAEPEYTTYDSTDPVAKEEAEVGGEAWSAAFSKNGEKGLEGETDVKSAI</sequence>
<feature type="transmembrane region" description="Helical" evidence="6">
    <location>
        <begin position="324"/>
        <end position="346"/>
    </location>
</feature>
<dbReference type="RefSeq" id="XP_019029788.1">
    <property type="nucleotide sequence ID" value="XM_019178350.1"/>
</dbReference>
<dbReference type="OrthoDB" id="2018619at2759"/>
<evidence type="ECO:0000256" key="5">
    <source>
        <dbReference type="ARBA" id="ARBA00023136"/>
    </source>
</evidence>
<keyword evidence="4 6" id="KW-1133">Transmembrane helix</keyword>
<feature type="transmembrane region" description="Helical" evidence="6">
    <location>
        <begin position="291"/>
        <end position="312"/>
    </location>
</feature>
<evidence type="ECO:0000256" key="3">
    <source>
        <dbReference type="ARBA" id="ARBA00022692"/>
    </source>
</evidence>
<comment type="subcellular location">
    <subcellularLocation>
        <location evidence="1">Membrane</location>
        <topology evidence="1">Multi-pass membrane protein</topology>
    </subcellularLocation>
</comment>
<evidence type="ECO:0000256" key="1">
    <source>
        <dbReference type="ARBA" id="ARBA00004141"/>
    </source>
</evidence>
<evidence type="ECO:0000313" key="7">
    <source>
        <dbReference type="EMBL" id="ODN90266.1"/>
    </source>
</evidence>
<dbReference type="GO" id="GO:0015205">
    <property type="term" value="F:nucleobase transmembrane transporter activity"/>
    <property type="evidence" value="ECO:0007669"/>
    <property type="project" value="TreeGrafter"/>
</dbReference>
<dbReference type="GO" id="GO:0005886">
    <property type="term" value="C:plasma membrane"/>
    <property type="evidence" value="ECO:0007669"/>
    <property type="project" value="TreeGrafter"/>
</dbReference>
<feature type="transmembrane region" description="Helical" evidence="6">
    <location>
        <begin position="77"/>
        <end position="97"/>
    </location>
</feature>
<protein>
    <submittedName>
        <fullName evidence="7">Uracil transporter FurD</fullName>
    </submittedName>
</protein>
<feature type="transmembrane region" description="Helical" evidence="6">
    <location>
        <begin position="383"/>
        <end position="406"/>
    </location>
</feature>
<feature type="transmembrane region" description="Helical" evidence="6">
    <location>
        <begin position="488"/>
        <end position="507"/>
    </location>
</feature>
<proteinExistence type="inferred from homology"/>
<accession>A0A1E3IQQ4</accession>
<keyword evidence="5 6" id="KW-0472">Membrane</keyword>
<evidence type="ECO:0000256" key="6">
    <source>
        <dbReference type="SAM" id="Phobius"/>
    </source>
</evidence>
<dbReference type="Proteomes" id="UP000094819">
    <property type="component" value="Unassembled WGS sequence"/>
</dbReference>
<name>A0A1E3IQQ4_9TREE</name>
<evidence type="ECO:0000256" key="2">
    <source>
        <dbReference type="ARBA" id="ARBA00008974"/>
    </source>
</evidence>
<dbReference type="InterPro" id="IPR001248">
    <property type="entry name" value="Pur-cyt_permease"/>
</dbReference>
<dbReference type="EMBL" id="AWGH01000021">
    <property type="protein sequence ID" value="ODN90266.1"/>
    <property type="molecule type" value="Genomic_DNA"/>
</dbReference>
<comment type="similarity">
    <text evidence="2">Belongs to the purine-cytosine permease (2.A.39) family.</text>
</comment>
<feature type="transmembrane region" description="Helical" evidence="6">
    <location>
        <begin position="135"/>
        <end position="159"/>
    </location>
</feature>
<feature type="transmembrane region" description="Helical" evidence="6">
    <location>
        <begin position="412"/>
        <end position="430"/>
    </location>
</feature>
<dbReference type="InterPro" id="IPR045225">
    <property type="entry name" value="Uracil/uridine/allantoin_perm"/>
</dbReference>
<dbReference type="AlphaFoldDB" id="A0A1E3IQQ4"/>
<feature type="transmembrane region" description="Helical" evidence="6">
    <location>
        <begin position="248"/>
        <end position="270"/>
    </location>
</feature>
<keyword evidence="8" id="KW-1185">Reference proteome</keyword>
<reference evidence="7 8" key="1">
    <citation type="submission" date="2016-06" db="EMBL/GenBank/DDBJ databases">
        <title>Evolution of pathogenesis and genome organization in the Tremellales.</title>
        <authorList>
            <person name="Cuomo C."/>
            <person name="Litvintseva A."/>
            <person name="Heitman J."/>
            <person name="Chen Y."/>
            <person name="Sun S."/>
            <person name="Springer D."/>
            <person name="Dromer F."/>
            <person name="Young S."/>
            <person name="Zeng Q."/>
            <person name="Chapman S."/>
            <person name="Gujja S."/>
            <person name="Saif S."/>
            <person name="Birren B."/>
        </authorList>
    </citation>
    <scope>NUCLEOTIDE SEQUENCE [LARGE SCALE GENOMIC DNA]</scope>
    <source>
        <strain evidence="7 8">CBS 7118</strain>
    </source>
</reference>
<evidence type="ECO:0000256" key="4">
    <source>
        <dbReference type="ARBA" id="ARBA00022989"/>
    </source>
</evidence>
<dbReference type="PANTHER" id="PTHR30618">
    <property type="entry name" value="NCS1 FAMILY PURINE/PYRIMIDINE TRANSPORTER"/>
    <property type="match status" value="1"/>
</dbReference>
<feature type="transmembrane region" description="Helical" evidence="6">
    <location>
        <begin position="179"/>
        <end position="196"/>
    </location>
</feature>
<comment type="caution">
    <text evidence="7">The sequence shown here is derived from an EMBL/GenBank/DDBJ whole genome shotgun (WGS) entry which is preliminary data.</text>
</comment>
<dbReference type="GeneID" id="30195496"/>
<gene>
    <name evidence="7" type="ORF">L198_06284</name>
</gene>
<dbReference type="Pfam" id="PF02133">
    <property type="entry name" value="Transp_cyt_pur"/>
    <property type="match status" value="1"/>
</dbReference>
<feature type="transmembrane region" description="Helical" evidence="6">
    <location>
        <begin position="208"/>
        <end position="228"/>
    </location>
</feature>
<feature type="transmembrane region" description="Helical" evidence="6">
    <location>
        <begin position="457"/>
        <end position="476"/>
    </location>
</feature>
<organism evidence="7 8">
    <name type="scientific">Cryptococcus wingfieldii CBS 7118</name>
    <dbReference type="NCBI Taxonomy" id="1295528"/>
    <lineage>
        <taxon>Eukaryota</taxon>
        <taxon>Fungi</taxon>
        <taxon>Dikarya</taxon>
        <taxon>Basidiomycota</taxon>
        <taxon>Agaricomycotina</taxon>
        <taxon>Tremellomycetes</taxon>
        <taxon>Tremellales</taxon>
        <taxon>Cryptococcaceae</taxon>
        <taxon>Cryptococcus</taxon>
    </lineage>
</organism>